<evidence type="ECO:0000313" key="2">
    <source>
        <dbReference type="Proteomes" id="UP000193560"/>
    </source>
</evidence>
<keyword evidence="2" id="KW-1185">Reference proteome</keyword>
<dbReference type="AlphaFoldDB" id="A0A1X2INH9"/>
<organism evidence="1 2">
    <name type="scientific">Absidia repens</name>
    <dbReference type="NCBI Taxonomy" id="90262"/>
    <lineage>
        <taxon>Eukaryota</taxon>
        <taxon>Fungi</taxon>
        <taxon>Fungi incertae sedis</taxon>
        <taxon>Mucoromycota</taxon>
        <taxon>Mucoromycotina</taxon>
        <taxon>Mucoromycetes</taxon>
        <taxon>Mucorales</taxon>
        <taxon>Cunninghamellaceae</taxon>
        <taxon>Absidia</taxon>
    </lineage>
</organism>
<accession>A0A1X2INH9</accession>
<dbReference type="GO" id="GO:0033192">
    <property type="term" value="F:calmodulin-dependent protein phosphatase activity"/>
    <property type="evidence" value="ECO:0007669"/>
    <property type="project" value="InterPro"/>
</dbReference>
<dbReference type="STRING" id="90262.A0A1X2INH9"/>
<dbReference type="InterPro" id="IPR043360">
    <property type="entry name" value="PP2B"/>
</dbReference>
<comment type="caution">
    <text evidence="1">The sequence shown here is derived from an EMBL/GenBank/DDBJ whole genome shotgun (WGS) entry which is preliminary data.</text>
</comment>
<dbReference type="Proteomes" id="UP000193560">
    <property type="component" value="Unassembled WGS sequence"/>
</dbReference>
<dbReference type="EMBL" id="MCGE01000007">
    <property type="protein sequence ID" value="ORZ19570.1"/>
    <property type="molecule type" value="Genomic_DNA"/>
</dbReference>
<evidence type="ECO:0000313" key="1">
    <source>
        <dbReference type="EMBL" id="ORZ19570.1"/>
    </source>
</evidence>
<dbReference type="PANTHER" id="PTHR45673">
    <property type="entry name" value="SERINE/THREONINE-PROTEIN PHOSPHATASE 2B CATALYTIC SUBUNIT 1-RELATED"/>
    <property type="match status" value="1"/>
</dbReference>
<gene>
    <name evidence="1" type="ORF">BCR42DRAFT_449296</name>
</gene>
<proteinExistence type="predicted"/>
<protein>
    <submittedName>
        <fullName evidence="1">Uncharacterized protein</fullName>
    </submittedName>
</protein>
<reference evidence="1 2" key="1">
    <citation type="submission" date="2016-07" db="EMBL/GenBank/DDBJ databases">
        <title>Pervasive Adenine N6-methylation of Active Genes in Fungi.</title>
        <authorList>
            <consortium name="DOE Joint Genome Institute"/>
            <person name="Mondo S.J."/>
            <person name="Dannebaum R.O."/>
            <person name="Kuo R.C."/>
            <person name="Labutti K."/>
            <person name="Haridas S."/>
            <person name="Kuo A."/>
            <person name="Salamov A."/>
            <person name="Ahrendt S.R."/>
            <person name="Lipzen A."/>
            <person name="Sullivan W."/>
            <person name="Andreopoulos W.B."/>
            <person name="Clum A."/>
            <person name="Lindquist E."/>
            <person name="Daum C."/>
            <person name="Ramamoorthy G.K."/>
            <person name="Gryganskyi A."/>
            <person name="Culley D."/>
            <person name="Magnuson J.K."/>
            <person name="James T.Y."/>
            <person name="O'Malley M.A."/>
            <person name="Stajich J.E."/>
            <person name="Spatafora J.W."/>
            <person name="Visel A."/>
            <person name="Grigoriev I.V."/>
        </authorList>
    </citation>
    <scope>NUCLEOTIDE SEQUENCE [LARGE SCALE GENOMIC DNA]</scope>
    <source>
        <strain evidence="1 2">NRRL 1336</strain>
    </source>
</reference>
<dbReference type="GO" id="GO:0097720">
    <property type="term" value="P:calcineurin-mediated signaling"/>
    <property type="evidence" value="ECO:0007669"/>
    <property type="project" value="InterPro"/>
</dbReference>
<dbReference type="OrthoDB" id="5593063at2759"/>
<sequence>MSLAILKPQEEINHNQPTLNHTQPRRQIIKKKVIAIGKMSKHFKVLREHPNLVSELKSLNGGKLPLGVLAQGEQGLLDAIAKFKTGTKTLKQQHRMDDDGVDQKDRSLQHLLATPNTKVAREGQV</sequence>
<name>A0A1X2INH9_9FUNG</name>